<dbReference type="CDD" id="cd06528">
    <property type="entry name" value="RNAP_A"/>
    <property type="match status" value="1"/>
</dbReference>
<evidence type="ECO:0000256" key="1">
    <source>
        <dbReference type="ARBA" id="ARBA00022478"/>
    </source>
</evidence>
<dbReference type="EC" id="2.7.7.6" evidence="8"/>
<sequence length="387" mass="42552">MAGVAPKTIKSKVRELREDLPPSIVKELEESLVRVGRKKAITRKQLNKIVKTVKSSYQDSLVEPGEAVGTVAAQSIGEPGTQMTLRTFHHAGVAELDVTLGLPRLIEIVDARRSPKAELMEIHLKKKYAKSKKKARDFAQEIEVLMLEDAVSRTETDLINMEFVVTLDRDTISKKGLKPTDVKETLKEELDTEVIAQGFKLRVKPKKPEPPELRRLVAKAKGIQLGGVEGIERVVVKAEGNKYVVYTEGSNLEEILAHPKVDASQTTTNHIREVEKVLGIEAGRNAIIEEAVDTLEEQGLDVDIRHIMLVADIMTNTGEIRQIGRHGVSGEKASVLARAAFEVTVKHLLKACARGEEDKLDGIVENVIAGQPIPLGTGSVELEMTRG</sequence>
<dbReference type="EMBL" id="LHXW01000010">
    <property type="protein sequence ID" value="KXB00204.1"/>
    <property type="molecule type" value="Genomic_DNA"/>
</dbReference>
<dbReference type="GO" id="GO:0005737">
    <property type="term" value="C:cytoplasm"/>
    <property type="evidence" value="ECO:0007669"/>
    <property type="project" value="UniProtKB-SubCell"/>
</dbReference>
<dbReference type="NCBIfam" id="TIGR02389">
    <property type="entry name" value="RNA_pol_rpoA2"/>
    <property type="match status" value="1"/>
</dbReference>
<dbReference type="Gene3D" id="1.10.150.390">
    <property type="match status" value="1"/>
</dbReference>
<keyword evidence="3 8" id="KW-0808">Transferase</keyword>
<evidence type="ECO:0000313" key="11">
    <source>
        <dbReference type="Proteomes" id="UP000070520"/>
    </source>
</evidence>
<evidence type="ECO:0000256" key="3">
    <source>
        <dbReference type="ARBA" id="ARBA00022679"/>
    </source>
</evidence>
<keyword evidence="11" id="KW-1185">Reference proteome</keyword>
<dbReference type="InterPro" id="IPR012757">
    <property type="entry name" value="RPO1C"/>
</dbReference>
<evidence type="ECO:0000256" key="2">
    <source>
        <dbReference type="ARBA" id="ARBA00022490"/>
    </source>
</evidence>
<feature type="domain" description="RNA polymerase Rpb1" evidence="9">
    <location>
        <begin position="38"/>
        <end position="334"/>
    </location>
</feature>
<evidence type="ECO:0000256" key="6">
    <source>
        <dbReference type="ARBA" id="ARBA00023163"/>
    </source>
</evidence>
<comment type="catalytic activity">
    <reaction evidence="7 8">
        <text>RNA(n) + a ribonucleoside 5'-triphosphate = RNA(n+1) + diphosphate</text>
        <dbReference type="Rhea" id="RHEA:21248"/>
        <dbReference type="Rhea" id="RHEA-COMP:14527"/>
        <dbReference type="Rhea" id="RHEA-COMP:17342"/>
        <dbReference type="ChEBI" id="CHEBI:33019"/>
        <dbReference type="ChEBI" id="CHEBI:61557"/>
        <dbReference type="ChEBI" id="CHEBI:140395"/>
        <dbReference type="EC" id="2.7.7.6"/>
    </reaction>
</comment>
<dbReference type="Pfam" id="PF04998">
    <property type="entry name" value="RNA_pol_Rpb1_5"/>
    <property type="match status" value="1"/>
</dbReference>
<evidence type="ECO:0000256" key="7">
    <source>
        <dbReference type="ARBA" id="ARBA00048552"/>
    </source>
</evidence>
<keyword evidence="5 8" id="KW-0238">DNA-binding</keyword>
<evidence type="ECO:0000256" key="4">
    <source>
        <dbReference type="ARBA" id="ARBA00022695"/>
    </source>
</evidence>
<protein>
    <recommendedName>
        <fullName evidence="8">DNA-directed RNA polymerase subunit Rpo1C</fullName>
        <ecNumber evidence="8">2.7.7.6</ecNumber>
    </recommendedName>
    <alternativeName>
        <fullName evidence="8">DNA-directed RNA polymerase subunit A''</fullName>
    </alternativeName>
</protein>
<name>A0A133V183_9EURY</name>
<comment type="caution">
    <text evidence="10">The sequence shown here is derived from an EMBL/GenBank/DDBJ whole genome shotgun (WGS) entry which is preliminary data.</text>
</comment>
<dbReference type="Proteomes" id="UP000070520">
    <property type="component" value="Unassembled WGS sequence"/>
</dbReference>
<keyword evidence="6 8" id="KW-0804">Transcription</keyword>
<evidence type="ECO:0000256" key="8">
    <source>
        <dbReference type="HAMAP-Rule" id="MF_00411"/>
    </source>
</evidence>
<keyword evidence="1 8" id="KW-0240">DNA-directed RNA polymerase</keyword>
<gene>
    <name evidence="8" type="primary">rpo1C</name>
    <name evidence="8" type="synonym">rpoA2</name>
    <name evidence="10" type="ORF">AKJ42_01395</name>
</gene>
<dbReference type="GO" id="GO:0000428">
    <property type="term" value="C:DNA-directed RNA polymerase complex"/>
    <property type="evidence" value="ECO:0007669"/>
    <property type="project" value="UniProtKB-KW"/>
</dbReference>
<keyword evidence="4 8" id="KW-0548">Nucleotidyltransferase</keyword>
<accession>A0A133V183</accession>
<dbReference type="PANTHER" id="PTHR19376">
    <property type="entry name" value="DNA-DIRECTED RNA POLYMERASE"/>
    <property type="match status" value="1"/>
</dbReference>
<evidence type="ECO:0000313" key="10">
    <source>
        <dbReference type="EMBL" id="KXB00204.1"/>
    </source>
</evidence>
<comment type="similarity">
    <text evidence="8">Belongs to the RNA polymerase beta' chain family.</text>
</comment>
<reference evidence="10 11" key="1">
    <citation type="journal article" date="2016" name="Sci. Rep.">
        <title>Metabolic traits of an uncultured archaeal lineage -MSBL1- from brine pools of the Red Sea.</title>
        <authorList>
            <person name="Mwirichia R."/>
            <person name="Alam I."/>
            <person name="Rashid M."/>
            <person name="Vinu M."/>
            <person name="Ba-Alawi W."/>
            <person name="Anthony Kamau A."/>
            <person name="Kamanda Ngugi D."/>
            <person name="Goker M."/>
            <person name="Klenk H.P."/>
            <person name="Bajic V."/>
            <person name="Stingl U."/>
        </authorList>
    </citation>
    <scope>NUCLEOTIDE SEQUENCE [LARGE SCALE GENOMIC DNA]</scope>
    <source>
        <strain evidence="10">SCGC-AAA261C02</strain>
    </source>
</reference>
<dbReference type="SUPFAM" id="SSF64484">
    <property type="entry name" value="beta and beta-prime subunits of DNA dependent RNA-polymerase"/>
    <property type="match status" value="1"/>
</dbReference>
<comment type="subunit">
    <text evidence="8">Part of the RNA polymerase complex.</text>
</comment>
<dbReference type="InterPro" id="IPR045867">
    <property type="entry name" value="DNA-dir_RpoC_beta_prime"/>
</dbReference>
<proteinExistence type="inferred from homology"/>
<dbReference type="GO" id="GO:0003677">
    <property type="term" value="F:DNA binding"/>
    <property type="evidence" value="ECO:0007669"/>
    <property type="project" value="UniProtKB-UniRule"/>
</dbReference>
<keyword evidence="2 8" id="KW-0963">Cytoplasm</keyword>
<dbReference type="AlphaFoldDB" id="A0A133V183"/>
<evidence type="ECO:0000259" key="9">
    <source>
        <dbReference type="Pfam" id="PF04998"/>
    </source>
</evidence>
<dbReference type="InterPro" id="IPR007081">
    <property type="entry name" value="RNA_pol_Rpb1_5"/>
</dbReference>
<dbReference type="GO" id="GO:0003899">
    <property type="term" value="F:DNA-directed RNA polymerase activity"/>
    <property type="evidence" value="ECO:0007669"/>
    <property type="project" value="UniProtKB-UniRule"/>
</dbReference>
<comment type="function">
    <text evidence="8">DNA-dependent RNA polymerase (RNAP) catalyzes the transcription of DNA into RNA using the four ribonucleoside triphosphates as substrates. Forms part of the jaw domain.</text>
</comment>
<organism evidence="10 11">
    <name type="scientific">candidate division MSBL1 archaeon SCGC-AAA261C02</name>
    <dbReference type="NCBI Taxonomy" id="1698272"/>
    <lineage>
        <taxon>Archaea</taxon>
        <taxon>Methanobacteriati</taxon>
        <taxon>Methanobacteriota</taxon>
        <taxon>candidate division MSBL1</taxon>
    </lineage>
</organism>
<dbReference type="HAMAP" id="MF_00411">
    <property type="entry name" value="RNApol_arch_Rpo1C"/>
    <property type="match status" value="1"/>
</dbReference>
<dbReference type="GO" id="GO:0006351">
    <property type="term" value="P:DNA-templated transcription"/>
    <property type="evidence" value="ECO:0007669"/>
    <property type="project" value="UniProtKB-UniRule"/>
</dbReference>
<dbReference type="PANTHER" id="PTHR19376:SF32">
    <property type="entry name" value="DNA-DIRECTED RNA POLYMERASE III SUBUNIT RPC1"/>
    <property type="match status" value="1"/>
</dbReference>
<evidence type="ECO:0000256" key="5">
    <source>
        <dbReference type="ARBA" id="ARBA00023125"/>
    </source>
</evidence>
<dbReference type="PATRIC" id="fig|1698272.3.peg.842"/>
<comment type="subcellular location">
    <subcellularLocation>
        <location evidence="8">Cytoplasm</location>
    </subcellularLocation>
</comment>